<dbReference type="AlphaFoldDB" id="A0ABD0L9V8"/>
<dbReference type="Proteomes" id="UP001519460">
    <property type="component" value="Unassembled WGS sequence"/>
</dbReference>
<reference evidence="1 2" key="1">
    <citation type="journal article" date="2023" name="Sci. Data">
        <title>Genome assembly of the Korean intertidal mud-creeper Batillaria attramentaria.</title>
        <authorList>
            <person name="Patra A.K."/>
            <person name="Ho P.T."/>
            <person name="Jun S."/>
            <person name="Lee S.J."/>
            <person name="Kim Y."/>
            <person name="Won Y.J."/>
        </authorList>
    </citation>
    <scope>NUCLEOTIDE SEQUENCE [LARGE SCALE GENOMIC DNA]</scope>
    <source>
        <strain evidence="1">Wonlab-2016</strain>
    </source>
</reference>
<organism evidence="1 2">
    <name type="scientific">Batillaria attramentaria</name>
    <dbReference type="NCBI Taxonomy" id="370345"/>
    <lineage>
        <taxon>Eukaryota</taxon>
        <taxon>Metazoa</taxon>
        <taxon>Spiralia</taxon>
        <taxon>Lophotrochozoa</taxon>
        <taxon>Mollusca</taxon>
        <taxon>Gastropoda</taxon>
        <taxon>Caenogastropoda</taxon>
        <taxon>Sorbeoconcha</taxon>
        <taxon>Cerithioidea</taxon>
        <taxon>Batillariidae</taxon>
        <taxon>Batillaria</taxon>
    </lineage>
</organism>
<protein>
    <submittedName>
        <fullName evidence="1">Uncharacterized protein</fullName>
    </submittedName>
</protein>
<keyword evidence="2" id="KW-1185">Reference proteome</keyword>
<sequence length="85" mass="9761">MTAGRDIGTLNAVFDEKIMTPAMRQIADCVICPIREICRPRALYEDQALEYIVISLVVYFRLLSPITGISFRLQEYSPLRINTYC</sequence>
<gene>
    <name evidence="1" type="ORF">BaRGS_00012599</name>
</gene>
<accession>A0ABD0L9V8</accession>
<dbReference type="EMBL" id="JACVVK020000069">
    <property type="protein sequence ID" value="KAK7496189.1"/>
    <property type="molecule type" value="Genomic_DNA"/>
</dbReference>
<evidence type="ECO:0000313" key="2">
    <source>
        <dbReference type="Proteomes" id="UP001519460"/>
    </source>
</evidence>
<comment type="caution">
    <text evidence="1">The sequence shown here is derived from an EMBL/GenBank/DDBJ whole genome shotgun (WGS) entry which is preliminary data.</text>
</comment>
<name>A0ABD0L9V8_9CAEN</name>
<evidence type="ECO:0000313" key="1">
    <source>
        <dbReference type="EMBL" id="KAK7496189.1"/>
    </source>
</evidence>
<proteinExistence type="predicted"/>